<reference evidence="8 9" key="1">
    <citation type="journal article" date="2008" name="Nature">
        <title>The genome of the choanoflagellate Monosiga brevicollis and the origin of metazoans.</title>
        <authorList>
            <consortium name="JGI Sequencing"/>
            <person name="King N."/>
            <person name="Westbrook M.J."/>
            <person name="Young S.L."/>
            <person name="Kuo A."/>
            <person name="Abedin M."/>
            <person name="Chapman J."/>
            <person name="Fairclough S."/>
            <person name="Hellsten U."/>
            <person name="Isogai Y."/>
            <person name="Letunic I."/>
            <person name="Marr M."/>
            <person name="Pincus D."/>
            <person name="Putnam N."/>
            <person name="Rokas A."/>
            <person name="Wright K.J."/>
            <person name="Zuzow R."/>
            <person name="Dirks W."/>
            <person name="Good M."/>
            <person name="Goodstein D."/>
            <person name="Lemons D."/>
            <person name="Li W."/>
            <person name="Lyons J.B."/>
            <person name="Morris A."/>
            <person name="Nichols S."/>
            <person name="Richter D.J."/>
            <person name="Salamov A."/>
            <person name="Bork P."/>
            <person name="Lim W.A."/>
            <person name="Manning G."/>
            <person name="Miller W.T."/>
            <person name="McGinnis W."/>
            <person name="Shapiro H."/>
            <person name="Tjian R."/>
            <person name="Grigoriev I.V."/>
            <person name="Rokhsar D."/>
        </authorList>
    </citation>
    <scope>NUCLEOTIDE SEQUENCE [LARGE SCALE GENOMIC DNA]</scope>
    <source>
        <strain evidence="9">MX1 / ATCC 50154</strain>
    </source>
</reference>
<feature type="binding site" evidence="7">
    <location>
        <position position="184"/>
    </location>
    <ligand>
        <name>UTP</name>
        <dbReference type="ChEBI" id="CHEBI:46398"/>
    </ligand>
</feature>
<evidence type="ECO:0000313" key="8">
    <source>
        <dbReference type="EMBL" id="EDQ85373.1"/>
    </source>
</evidence>
<comment type="similarity">
    <text evidence="1 5">Belongs to the UDPGP type 1 family.</text>
</comment>
<accession>A9VAS8</accession>
<dbReference type="FunCoup" id="A9VAS8">
    <property type="interactions" value="1307"/>
</dbReference>
<dbReference type="Gene3D" id="3.90.550.10">
    <property type="entry name" value="Spore Coat Polysaccharide Biosynthesis Protein SpsA, Chain A"/>
    <property type="match status" value="1"/>
</dbReference>
<evidence type="ECO:0000256" key="4">
    <source>
        <dbReference type="ARBA" id="ARBA00022695"/>
    </source>
</evidence>
<evidence type="ECO:0000256" key="3">
    <source>
        <dbReference type="ARBA" id="ARBA00022679"/>
    </source>
</evidence>
<dbReference type="PIRSF" id="PIRSF000806">
    <property type="entry name" value="UDPGP"/>
    <property type="match status" value="1"/>
</dbReference>
<dbReference type="RefSeq" id="XP_001749784.1">
    <property type="nucleotide sequence ID" value="XM_001749732.1"/>
</dbReference>
<dbReference type="OMA" id="KEYCFLS"/>
<evidence type="ECO:0000256" key="6">
    <source>
        <dbReference type="PIRSR" id="PIRSR000806-1"/>
    </source>
</evidence>
<dbReference type="EC" id="2.7.7.9" evidence="2 5"/>
<evidence type="ECO:0000256" key="1">
    <source>
        <dbReference type="ARBA" id="ARBA00010401"/>
    </source>
</evidence>
<dbReference type="eggNOG" id="KOG2638">
    <property type="taxonomic scope" value="Eukaryota"/>
</dbReference>
<evidence type="ECO:0000256" key="7">
    <source>
        <dbReference type="PIRSR" id="PIRSR000806-2"/>
    </source>
</evidence>
<dbReference type="Gene3D" id="2.160.10.10">
    <property type="entry name" value="Hexapeptide repeat proteins"/>
    <property type="match status" value="1"/>
</dbReference>
<dbReference type="CDD" id="cd00897">
    <property type="entry name" value="UGPase_euk"/>
    <property type="match status" value="1"/>
</dbReference>
<feature type="binding site" evidence="7">
    <location>
        <position position="385"/>
    </location>
    <ligand>
        <name>UTP</name>
        <dbReference type="ChEBI" id="CHEBI:46398"/>
    </ligand>
</feature>
<dbReference type="GO" id="GO:0006011">
    <property type="term" value="P:UDP-alpha-D-glucose metabolic process"/>
    <property type="evidence" value="ECO:0000318"/>
    <property type="project" value="GO_Central"/>
</dbReference>
<keyword evidence="4 5" id="KW-0548">Nucleotidyltransferase</keyword>
<dbReference type="FunFam" id="3.90.550.10:FF:000002">
    <property type="entry name" value="UTP--glucose-1-phosphate uridylyltransferase"/>
    <property type="match status" value="1"/>
</dbReference>
<feature type="binding site" evidence="7">
    <location>
        <position position="123"/>
    </location>
    <ligand>
        <name>UTP</name>
        <dbReference type="ChEBI" id="CHEBI:46398"/>
    </ligand>
</feature>
<dbReference type="InterPro" id="IPR029044">
    <property type="entry name" value="Nucleotide-diphossugar_trans"/>
</dbReference>
<dbReference type="KEGG" id="mbr:MONBRDRAFT_38883"/>
<dbReference type="PANTHER" id="PTHR43511">
    <property type="match status" value="1"/>
</dbReference>
<evidence type="ECO:0000313" key="9">
    <source>
        <dbReference type="Proteomes" id="UP000001357"/>
    </source>
</evidence>
<dbReference type="Pfam" id="PF01704">
    <property type="entry name" value="UDPGP"/>
    <property type="match status" value="1"/>
</dbReference>
<dbReference type="GeneID" id="5895088"/>
<dbReference type="STRING" id="81824.A9VAS8"/>
<dbReference type="GO" id="GO:0005737">
    <property type="term" value="C:cytoplasm"/>
    <property type="evidence" value="ECO:0000318"/>
    <property type="project" value="GO_Central"/>
</dbReference>
<dbReference type="GO" id="GO:0003983">
    <property type="term" value="F:UTP:glucose-1-phosphate uridylyltransferase activity"/>
    <property type="evidence" value="ECO:0000318"/>
    <property type="project" value="GO_Central"/>
</dbReference>
<dbReference type="EMBL" id="CH991574">
    <property type="protein sequence ID" value="EDQ85373.1"/>
    <property type="molecule type" value="Genomic_DNA"/>
</dbReference>
<dbReference type="Proteomes" id="UP000001357">
    <property type="component" value="Unassembled WGS sequence"/>
</dbReference>
<gene>
    <name evidence="8" type="ORF">MONBRDRAFT_38883</name>
</gene>
<keyword evidence="3 5" id="KW-0808">Transferase</keyword>
<keyword evidence="9" id="KW-1185">Reference proteome</keyword>
<name>A9VAS8_MONBE</name>
<sequence>MALKRSESLNSVTSYSHEQGDAALTLSAELSKLIMTAPLNLRDEVERNCKGFQTLFDQYMGERGTKISWDKIRPPPAGSIVPHATVAAGEPKAASELSVPLSKLAVLKLNGGLGTSMGCVGPKSVISVRNDLTFLDLCVRQIEHLNDSYGTTVPLVLMNSFNTHDDTQKVLRKYKKTEVKVFNQSQYPRILKETLQPLPKNTDNSDEDWYPPGHGDLYRSFYDSGLLQELLDDGKEWVFISNIDNLGATVDEDILRYVTRPGNDCEFVMEVTDKTRADVKGGTLIEYEGRIRLLEVAQVPKDHEEDFKSVTKFRVFNTNNLWINLHAIKRLVEEESLHMEVIENKKTLDDGRVIIQLEQAVGSAIKNFNGAIGINVPRSRFLPVKKTSDLLLVMSNLYQLRHGTLSMNASRLFDSVPLIKLGDHFKKVKDFLRRFENIPDILELDHLTVSGDVKFGKNVILRGTVIIIAQENDSIDIPQGSVLENKIVTGNLRILDH</sequence>
<evidence type="ECO:0000256" key="2">
    <source>
        <dbReference type="ARBA" id="ARBA00012415"/>
    </source>
</evidence>
<proteinExistence type="inferred from homology"/>
<evidence type="ECO:0000256" key="5">
    <source>
        <dbReference type="PIRNR" id="PIRNR000806"/>
    </source>
</evidence>
<feature type="binding site" evidence="6">
    <location>
        <position position="214"/>
    </location>
    <ligand>
        <name>substrate</name>
    </ligand>
</feature>
<feature type="binding site" evidence="7">
    <location>
        <position position="213"/>
    </location>
    <ligand>
        <name>UTP</name>
        <dbReference type="ChEBI" id="CHEBI:46398"/>
    </ligand>
</feature>
<dbReference type="InterPro" id="IPR016267">
    <property type="entry name" value="UDPGP_trans"/>
</dbReference>
<dbReference type="AlphaFoldDB" id="A9VAS8"/>
<dbReference type="FunFam" id="2.160.10.10:FF:000001">
    <property type="entry name" value="UTP--glucose-1-phosphate uridylyltransferase"/>
    <property type="match status" value="1"/>
</dbReference>
<comment type="catalytic activity">
    <reaction evidence="5">
        <text>alpha-D-glucose 1-phosphate + UTP + H(+) = UDP-alpha-D-glucose + diphosphate</text>
        <dbReference type="Rhea" id="RHEA:19889"/>
        <dbReference type="ChEBI" id="CHEBI:15378"/>
        <dbReference type="ChEBI" id="CHEBI:33019"/>
        <dbReference type="ChEBI" id="CHEBI:46398"/>
        <dbReference type="ChEBI" id="CHEBI:58601"/>
        <dbReference type="ChEBI" id="CHEBI:58885"/>
        <dbReference type="EC" id="2.7.7.9"/>
    </reaction>
</comment>
<organism evidence="8 9">
    <name type="scientific">Monosiga brevicollis</name>
    <name type="common">Choanoflagellate</name>
    <dbReference type="NCBI Taxonomy" id="81824"/>
    <lineage>
        <taxon>Eukaryota</taxon>
        <taxon>Choanoflagellata</taxon>
        <taxon>Craspedida</taxon>
        <taxon>Salpingoecidae</taxon>
        <taxon>Monosiga</taxon>
    </lineage>
</organism>
<feature type="binding site" evidence="7">
    <location>
        <position position="244"/>
    </location>
    <ligand>
        <name>UTP</name>
        <dbReference type="ChEBI" id="CHEBI:46398"/>
    </ligand>
</feature>
<dbReference type="InterPro" id="IPR002618">
    <property type="entry name" value="UDPGP_fam"/>
</dbReference>
<protein>
    <recommendedName>
        <fullName evidence="2 5">UTP--glucose-1-phosphate uridylyltransferase</fullName>
        <ecNumber evidence="2 5">2.7.7.9</ecNumber>
    </recommendedName>
</protein>
<dbReference type="GO" id="GO:0005977">
    <property type="term" value="P:glycogen metabolic process"/>
    <property type="evidence" value="ECO:0000318"/>
    <property type="project" value="GO_Central"/>
</dbReference>
<dbReference type="InParanoid" id="A9VAS8"/>
<dbReference type="SUPFAM" id="SSF53448">
    <property type="entry name" value="Nucleotide-diphospho-sugar transferases"/>
    <property type="match status" value="1"/>
</dbReference>